<gene>
    <name evidence="1" type="ordered locus">CAP2UW1_3230</name>
</gene>
<reference evidence="1" key="2">
    <citation type="submission" date="2009-09" db="EMBL/GenBank/DDBJ databases">
        <title>Complete sequence of chromosome of Candidatus Accumulibacter phosphatis clade IIA str. UW-1.</title>
        <authorList>
            <consortium name="US DOE Joint Genome Institute"/>
            <person name="Martin H.G."/>
            <person name="Ivanova N."/>
            <person name="Kunin V."/>
            <person name="Warnecke F."/>
            <person name="Barry K."/>
            <person name="He S."/>
            <person name="Salamov A."/>
            <person name="Szeto E."/>
            <person name="Dalin E."/>
            <person name="Pangilinan J.L."/>
            <person name="Lapidus A."/>
            <person name="Lowry S."/>
            <person name="Kyrpides N.C."/>
            <person name="McMahon K.D."/>
            <person name="Hugenholtz P."/>
        </authorList>
    </citation>
    <scope>NUCLEOTIDE SEQUENCE [LARGE SCALE GENOMIC DNA]</scope>
    <source>
        <strain evidence="1">UW-1</strain>
    </source>
</reference>
<dbReference type="PANTHER" id="PTHR35841:SF1">
    <property type="entry name" value="PHOSPHONATES-BINDING PERIPLASMIC PROTEIN"/>
    <property type="match status" value="1"/>
</dbReference>
<dbReference type="KEGG" id="app:CAP2UW1_3230"/>
<dbReference type="Gene3D" id="3.40.190.10">
    <property type="entry name" value="Periplasmic binding protein-like II"/>
    <property type="match status" value="2"/>
</dbReference>
<name>C7RVM7_ACCRE</name>
<protein>
    <submittedName>
        <fullName evidence="1">Periplasmic binding protein-related protein</fullName>
    </submittedName>
</protein>
<dbReference type="AlphaFoldDB" id="C7RVM7"/>
<dbReference type="STRING" id="522306.CAP2UW1_3230"/>
<dbReference type="SUPFAM" id="SSF53850">
    <property type="entry name" value="Periplasmic binding protein-like II"/>
    <property type="match status" value="1"/>
</dbReference>
<accession>C7RVM7</accession>
<proteinExistence type="predicted"/>
<reference evidence="1" key="1">
    <citation type="submission" date="2009-08" db="EMBL/GenBank/DDBJ databases">
        <authorList>
            <consortium name="US DOE Joint Genome Institute"/>
            <person name="Lucas S."/>
            <person name="Copeland A."/>
            <person name="Lapidus A."/>
            <person name="Glavina del Rio T."/>
            <person name="Dalin E."/>
            <person name="Tice H."/>
            <person name="Bruce D."/>
            <person name="Barry K."/>
            <person name="Pitluck S."/>
            <person name="Lowry S."/>
            <person name="Larimer F."/>
            <person name="Land M."/>
            <person name="Hauser L."/>
            <person name="Kyrpides N."/>
            <person name="Ivanova N."/>
            <person name="McMahon K.D."/>
            <person name="Hugenholtz P."/>
        </authorList>
    </citation>
    <scope>NUCLEOTIDE SEQUENCE</scope>
    <source>
        <strain evidence="1">UW-1</strain>
    </source>
</reference>
<dbReference type="PANTHER" id="PTHR35841">
    <property type="entry name" value="PHOSPHONATES-BINDING PERIPLASMIC PROTEIN"/>
    <property type="match status" value="1"/>
</dbReference>
<dbReference type="OrthoDB" id="5343002at2"/>
<dbReference type="HOGENOM" id="CLU_051472_7_0_4"/>
<organism evidence="1">
    <name type="scientific">Accumulibacter regalis</name>
    <dbReference type="NCBI Taxonomy" id="522306"/>
    <lineage>
        <taxon>Bacteria</taxon>
        <taxon>Pseudomonadati</taxon>
        <taxon>Pseudomonadota</taxon>
        <taxon>Betaproteobacteria</taxon>
        <taxon>Candidatus Accumulibacter</taxon>
    </lineage>
</organism>
<dbReference type="Pfam" id="PF12974">
    <property type="entry name" value="Phosphonate-bd"/>
    <property type="match status" value="1"/>
</dbReference>
<sequence length="282" mass="30793" precursor="true">MIRCGLRMVRLLGAALLVAGLGLLAPARAGAAYSFGVVPQFEARELAAIWIPILAELSKRTGLALTMKGSPRIPEFEIAFEAGEFDFAYMNPYHAMIAARKQGYLPLVRDAQPLYGVLAVRKDSPYQAVKDLAGKKISFPAPNAFGASLLMRADLETLFHIKVIPLYAQTHTSSYLNTVLGISEASGGVKGSFDRQKPDLRESLRIIYETRKVPSHPILAHPRVPEAHRDLVKQALLDMAATPEGAALLNKIPMSQPTSASTDEYALMSKLKLDKFYVKSGD</sequence>
<evidence type="ECO:0000313" key="1">
    <source>
        <dbReference type="EMBL" id="ACV36500.1"/>
    </source>
</evidence>
<dbReference type="eggNOG" id="COG3221">
    <property type="taxonomic scope" value="Bacteria"/>
</dbReference>
<dbReference type="EMBL" id="CP001715">
    <property type="protein sequence ID" value="ACV36500.1"/>
    <property type="molecule type" value="Genomic_DNA"/>
</dbReference>